<protein>
    <submittedName>
        <fullName evidence="1">Uncharacterized protein</fullName>
    </submittedName>
</protein>
<dbReference type="RefSeq" id="WP_007647295.1">
    <property type="nucleotide sequence ID" value="NZ_ANLA01000004.1"/>
</dbReference>
<evidence type="ECO:0000313" key="1">
    <source>
        <dbReference type="EMBL" id="EMQ95966.1"/>
    </source>
</evidence>
<dbReference type="GeneID" id="98640388"/>
<sequence length="175" mass="19973">MIKAGVILLTFMFLFSCKNDTKNDNQVIENSVVETPKELVVKLGFKTSVKDEFRIMLNNIEIDEFQKKNILIRETVPVSSGFESIVANFGNNISNNLIINLGNKNLKEIELNGIEVSYGEKRVLVTNENIRKHFNINKFVEFDSIKRVFKTIKVAGKHQPSFVARRSLINILKKG</sequence>
<reference evidence="1 2" key="1">
    <citation type="submission" date="2012-12" db="EMBL/GenBank/DDBJ databases">
        <title>Genome assembly of Formosa sp. AK20.</title>
        <authorList>
            <person name="Kumar R."/>
            <person name="Khatri I."/>
            <person name="Vaidya B."/>
            <person name="Subramanian S."/>
            <person name="Pinnaka A."/>
        </authorList>
    </citation>
    <scope>NUCLEOTIDE SEQUENCE [LARGE SCALE GENOMIC DNA]</scope>
    <source>
        <strain evidence="1 2">AK20</strain>
    </source>
</reference>
<accession>M7MLJ2</accession>
<gene>
    <name evidence="1" type="ORF">D778_01856</name>
</gene>
<evidence type="ECO:0000313" key="2">
    <source>
        <dbReference type="Proteomes" id="UP000012024"/>
    </source>
</evidence>
<dbReference type="AlphaFoldDB" id="M7MLJ2"/>
<name>M7MLJ2_9FLAO</name>
<dbReference type="PATRIC" id="fig|1137281.3.peg.455"/>
<proteinExistence type="predicted"/>
<keyword evidence="2" id="KW-1185">Reference proteome</keyword>
<dbReference type="OrthoDB" id="1447982at2"/>
<dbReference type="eggNOG" id="ENOG502ZWPY">
    <property type="taxonomic scope" value="Bacteria"/>
</dbReference>
<comment type="caution">
    <text evidence="1">The sequence shown here is derived from an EMBL/GenBank/DDBJ whole genome shotgun (WGS) entry which is preliminary data.</text>
</comment>
<dbReference type="Proteomes" id="UP000012024">
    <property type="component" value="Unassembled WGS sequence"/>
</dbReference>
<dbReference type="EMBL" id="ANLA01000004">
    <property type="protein sequence ID" value="EMQ95966.1"/>
    <property type="molecule type" value="Genomic_DNA"/>
</dbReference>
<organism evidence="1 2">
    <name type="scientific">Xanthomarina gelatinilytica</name>
    <dbReference type="NCBI Taxonomy" id="1137281"/>
    <lineage>
        <taxon>Bacteria</taxon>
        <taxon>Pseudomonadati</taxon>
        <taxon>Bacteroidota</taxon>
        <taxon>Flavobacteriia</taxon>
        <taxon>Flavobacteriales</taxon>
        <taxon>Flavobacteriaceae</taxon>
        <taxon>Xanthomarina</taxon>
    </lineage>
</organism>
<dbReference type="PROSITE" id="PS51257">
    <property type="entry name" value="PROKAR_LIPOPROTEIN"/>
    <property type="match status" value="1"/>
</dbReference>